<dbReference type="GO" id="GO:0005634">
    <property type="term" value="C:nucleus"/>
    <property type="evidence" value="ECO:0007669"/>
    <property type="project" value="TreeGrafter"/>
</dbReference>
<name>A0A1I8GX98_9PLAT</name>
<organism evidence="8 9">
    <name type="scientific">Macrostomum lignano</name>
    <dbReference type="NCBI Taxonomy" id="282301"/>
    <lineage>
        <taxon>Eukaryota</taxon>
        <taxon>Metazoa</taxon>
        <taxon>Spiralia</taxon>
        <taxon>Lophotrochozoa</taxon>
        <taxon>Platyhelminthes</taxon>
        <taxon>Rhabditophora</taxon>
        <taxon>Macrostomorpha</taxon>
        <taxon>Macrostomida</taxon>
        <taxon>Macrostomidae</taxon>
        <taxon>Macrostomum</taxon>
    </lineage>
</organism>
<dbReference type="GO" id="GO:0004674">
    <property type="term" value="F:protein serine/threonine kinase activity"/>
    <property type="evidence" value="ECO:0007669"/>
    <property type="project" value="UniProtKB-KW"/>
</dbReference>
<dbReference type="GO" id="GO:0035556">
    <property type="term" value="P:intracellular signal transduction"/>
    <property type="evidence" value="ECO:0007669"/>
    <property type="project" value="TreeGrafter"/>
</dbReference>
<dbReference type="SMART" id="SM00220">
    <property type="entry name" value="S_TKc"/>
    <property type="match status" value="1"/>
</dbReference>
<dbReference type="PROSITE" id="PS50011">
    <property type="entry name" value="PROTEIN_KINASE_DOM"/>
    <property type="match status" value="1"/>
</dbReference>
<dbReference type="GO" id="GO:0043065">
    <property type="term" value="P:positive regulation of apoptotic process"/>
    <property type="evidence" value="ECO:0007669"/>
    <property type="project" value="TreeGrafter"/>
</dbReference>
<evidence type="ECO:0000256" key="4">
    <source>
        <dbReference type="ARBA" id="ARBA00022777"/>
    </source>
</evidence>
<dbReference type="Gene3D" id="3.30.200.20">
    <property type="entry name" value="Phosphorylase Kinase, domain 1"/>
    <property type="match status" value="1"/>
</dbReference>
<evidence type="ECO:0000313" key="8">
    <source>
        <dbReference type="Proteomes" id="UP000095280"/>
    </source>
</evidence>
<dbReference type="WBParaSite" id="maker-uti_cns_0003486-snap-gene-0.23-mRNA-1">
    <property type="protein sequence ID" value="maker-uti_cns_0003486-snap-gene-0.23-mRNA-1"/>
    <property type="gene ID" value="maker-uti_cns_0003486-snap-gene-0.23"/>
</dbReference>
<sequence>GRFAKVVAVRHRANGELFAAKLQRWRRFCGNGRNMKSIVDTELSILRMAHGHASFVQMRRCLATKQESVILLETCQGGSLQDAVIASIGDDCEDCNGRHQQQHVEFCRLAAARLLAGLDFLHSRRMCHLDVKPCNLLLRRPYPDCDLCMCDFGLVKRLGDDASNNVTMDGTPDYAAPEVLNYEPISTGKRPNKYKRMSNAPDNGLRDYSDWKPR</sequence>
<dbReference type="AlphaFoldDB" id="A0A1I8GX98"/>
<evidence type="ECO:0000256" key="2">
    <source>
        <dbReference type="ARBA" id="ARBA00022679"/>
    </source>
</evidence>
<evidence type="ECO:0000256" key="1">
    <source>
        <dbReference type="ARBA" id="ARBA00022527"/>
    </source>
</evidence>
<evidence type="ECO:0000259" key="7">
    <source>
        <dbReference type="PROSITE" id="PS50011"/>
    </source>
</evidence>
<keyword evidence="3" id="KW-0547">Nucleotide-binding</keyword>
<evidence type="ECO:0000256" key="3">
    <source>
        <dbReference type="ARBA" id="ARBA00022741"/>
    </source>
</evidence>
<dbReference type="InterPro" id="IPR008271">
    <property type="entry name" value="Ser/Thr_kinase_AS"/>
</dbReference>
<accession>A0A1I8GX98</accession>
<reference evidence="9" key="1">
    <citation type="submission" date="2016-11" db="UniProtKB">
        <authorList>
            <consortium name="WormBaseParasite"/>
        </authorList>
    </citation>
    <scope>IDENTIFICATION</scope>
</reference>
<keyword evidence="5" id="KW-0067">ATP-binding</keyword>
<evidence type="ECO:0000256" key="6">
    <source>
        <dbReference type="SAM" id="MobiDB-lite"/>
    </source>
</evidence>
<proteinExistence type="predicted"/>
<feature type="domain" description="Protein kinase" evidence="7">
    <location>
        <begin position="1"/>
        <end position="214"/>
    </location>
</feature>
<dbReference type="PANTHER" id="PTHR24342:SF12">
    <property type="entry name" value="DEATH-ASSOCIATED PROTEIN KINASE RELATED"/>
    <property type="match status" value="1"/>
</dbReference>
<protein>
    <submittedName>
        <fullName evidence="9">Protein kinase domain-containing protein</fullName>
    </submittedName>
</protein>
<keyword evidence="1" id="KW-0723">Serine/threonine-protein kinase</keyword>
<dbReference type="GO" id="GO:0005524">
    <property type="term" value="F:ATP binding"/>
    <property type="evidence" value="ECO:0007669"/>
    <property type="project" value="UniProtKB-KW"/>
</dbReference>
<evidence type="ECO:0000313" key="9">
    <source>
        <dbReference type="WBParaSite" id="maker-uti_cns_0003486-snap-gene-0.23-mRNA-1"/>
    </source>
</evidence>
<feature type="region of interest" description="Disordered" evidence="6">
    <location>
        <begin position="185"/>
        <end position="214"/>
    </location>
</feature>
<dbReference type="InterPro" id="IPR000719">
    <property type="entry name" value="Prot_kinase_dom"/>
</dbReference>
<keyword evidence="4" id="KW-0418">Kinase</keyword>
<dbReference type="PANTHER" id="PTHR24342">
    <property type="entry name" value="SERINE/THREONINE-PROTEIN KINASE 17"/>
    <property type="match status" value="1"/>
</dbReference>
<dbReference type="SUPFAM" id="SSF56112">
    <property type="entry name" value="Protein kinase-like (PK-like)"/>
    <property type="match status" value="1"/>
</dbReference>
<feature type="compositionally biased region" description="Basic and acidic residues" evidence="6">
    <location>
        <begin position="204"/>
        <end position="214"/>
    </location>
</feature>
<evidence type="ECO:0000256" key="5">
    <source>
        <dbReference type="ARBA" id="ARBA00022840"/>
    </source>
</evidence>
<dbReference type="Proteomes" id="UP000095280">
    <property type="component" value="Unplaced"/>
</dbReference>
<dbReference type="InterPro" id="IPR011009">
    <property type="entry name" value="Kinase-like_dom_sf"/>
</dbReference>
<keyword evidence="8" id="KW-1185">Reference proteome</keyword>
<keyword evidence="2" id="KW-0808">Transferase</keyword>
<dbReference type="PROSITE" id="PS00108">
    <property type="entry name" value="PROTEIN_KINASE_ST"/>
    <property type="match status" value="1"/>
</dbReference>
<dbReference type="Pfam" id="PF00069">
    <property type="entry name" value="Pkinase"/>
    <property type="match status" value="1"/>
</dbReference>
<dbReference type="Gene3D" id="1.10.510.10">
    <property type="entry name" value="Transferase(Phosphotransferase) domain 1"/>
    <property type="match status" value="1"/>
</dbReference>